<dbReference type="InterPro" id="IPR000387">
    <property type="entry name" value="Tyr_Pase_dom"/>
</dbReference>
<evidence type="ECO:0000313" key="3">
    <source>
        <dbReference type="EMBL" id="ODQ47233.1"/>
    </source>
</evidence>
<evidence type="ECO:0000256" key="1">
    <source>
        <dbReference type="SAM" id="MobiDB-lite"/>
    </source>
</evidence>
<dbReference type="PROSITE" id="PS00383">
    <property type="entry name" value="TYR_PHOSPHATASE_1"/>
    <property type="match status" value="1"/>
</dbReference>
<dbReference type="RefSeq" id="XP_019018346.1">
    <property type="nucleotide sequence ID" value="XM_019163893.1"/>
</dbReference>
<reference evidence="3 4" key="1">
    <citation type="journal article" date="2016" name="Proc. Natl. Acad. Sci. U.S.A.">
        <title>Comparative genomics of biotechnologically important yeasts.</title>
        <authorList>
            <person name="Riley R."/>
            <person name="Haridas S."/>
            <person name="Wolfe K.H."/>
            <person name="Lopes M.R."/>
            <person name="Hittinger C.T."/>
            <person name="Goeker M."/>
            <person name="Salamov A.A."/>
            <person name="Wisecaver J.H."/>
            <person name="Long T.M."/>
            <person name="Calvey C.H."/>
            <person name="Aerts A.L."/>
            <person name="Barry K.W."/>
            <person name="Choi C."/>
            <person name="Clum A."/>
            <person name="Coughlan A.Y."/>
            <person name="Deshpande S."/>
            <person name="Douglass A.P."/>
            <person name="Hanson S.J."/>
            <person name="Klenk H.-P."/>
            <person name="LaButti K.M."/>
            <person name="Lapidus A."/>
            <person name="Lindquist E.A."/>
            <person name="Lipzen A.M."/>
            <person name="Meier-Kolthoff J.P."/>
            <person name="Ohm R.A."/>
            <person name="Otillar R.P."/>
            <person name="Pangilinan J.L."/>
            <person name="Peng Y."/>
            <person name="Rokas A."/>
            <person name="Rosa C.A."/>
            <person name="Scheuner C."/>
            <person name="Sibirny A.A."/>
            <person name="Slot J.C."/>
            <person name="Stielow J.B."/>
            <person name="Sun H."/>
            <person name="Kurtzman C.P."/>
            <person name="Blackwell M."/>
            <person name="Grigoriev I.V."/>
            <person name="Jeffries T.W."/>
        </authorList>
    </citation>
    <scope>NUCLEOTIDE SEQUENCE [LARGE SCALE GENOMIC DNA]</scope>
    <source>
        <strain evidence="3 4">NRRL Y-2026</strain>
    </source>
</reference>
<dbReference type="PANTHER" id="PTHR10367">
    <property type="entry name" value="MRNA-CAPPING ENZYME"/>
    <property type="match status" value="1"/>
</dbReference>
<dbReference type="GO" id="GO:0006370">
    <property type="term" value="P:7-methylguanosine mRNA capping"/>
    <property type="evidence" value="ECO:0007669"/>
    <property type="project" value="TreeGrafter"/>
</dbReference>
<dbReference type="Proteomes" id="UP000094455">
    <property type="component" value="Unassembled WGS sequence"/>
</dbReference>
<dbReference type="Pfam" id="PF00561">
    <property type="entry name" value="Abhydrolase_1"/>
    <property type="match status" value="1"/>
</dbReference>
<dbReference type="InterPro" id="IPR051029">
    <property type="entry name" value="mRNA_Capping_Enz/RNA_Phosphat"/>
</dbReference>
<dbReference type="STRING" id="763406.A0A1E3NNX3"/>
<proteinExistence type="predicted"/>
<feature type="domain" description="Tyrosine specific protein phosphatases" evidence="2">
    <location>
        <begin position="567"/>
        <end position="626"/>
    </location>
</feature>
<dbReference type="Gene3D" id="3.90.190.10">
    <property type="entry name" value="Protein tyrosine phosphatase superfamily"/>
    <property type="match status" value="1"/>
</dbReference>
<evidence type="ECO:0000313" key="4">
    <source>
        <dbReference type="Proteomes" id="UP000094455"/>
    </source>
</evidence>
<dbReference type="InterPro" id="IPR029058">
    <property type="entry name" value="AB_hydrolase_fold"/>
</dbReference>
<evidence type="ECO:0000259" key="2">
    <source>
        <dbReference type="PROSITE" id="PS50056"/>
    </source>
</evidence>
<dbReference type="SUPFAM" id="SSF53474">
    <property type="entry name" value="alpha/beta-Hydrolases"/>
    <property type="match status" value="1"/>
</dbReference>
<accession>A0A1E3NNX3</accession>
<dbReference type="InterPro" id="IPR000340">
    <property type="entry name" value="Dual-sp_phosphatase_cat-dom"/>
</dbReference>
<dbReference type="InterPro" id="IPR016130">
    <property type="entry name" value="Tyr_Pase_AS"/>
</dbReference>
<dbReference type="PROSITE" id="PS50056">
    <property type="entry name" value="TYR_PHOSPHATASE_2"/>
    <property type="match status" value="1"/>
</dbReference>
<dbReference type="OrthoDB" id="428974at2759"/>
<dbReference type="InterPro" id="IPR029021">
    <property type="entry name" value="Prot-tyrosine_phosphatase-like"/>
</dbReference>
<dbReference type="GeneID" id="30180580"/>
<organism evidence="3 4">
    <name type="scientific">Pichia membranifaciens NRRL Y-2026</name>
    <dbReference type="NCBI Taxonomy" id="763406"/>
    <lineage>
        <taxon>Eukaryota</taxon>
        <taxon>Fungi</taxon>
        <taxon>Dikarya</taxon>
        <taxon>Ascomycota</taxon>
        <taxon>Saccharomycotina</taxon>
        <taxon>Pichiomycetes</taxon>
        <taxon>Pichiales</taxon>
        <taxon>Pichiaceae</taxon>
        <taxon>Pichia</taxon>
    </lineage>
</organism>
<dbReference type="EMBL" id="KV454002">
    <property type="protein sequence ID" value="ODQ47233.1"/>
    <property type="molecule type" value="Genomic_DNA"/>
</dbReference>
<protein>
    <recommendedName>
        <fullName evidence="2">Tyrosine specific protein phosphatases domain-containing protein</fullName>
    </recommendedName>
</protein>
<name>A0A1E3NNX3_9ASCO</name>
<dbReference type="GO" id="GO:0004484">
    <property type="term" value="F:mRNA guanylyltransferase activity"/>
    <property type="evidence" value="ECO:0007669"/>
    <property type="project" value="TreeGrafter"/>
</dbReference>
<sequence length="644" mass="74274">MDNVTSSSAMENSRARSETPSTSSPQNAYRILTIPNLKELQEKDNKSRLSLRQSLWKYYNNDLYTDFEKQVLRLKPSDCSIIQKYSQIETFPLEGNDHMTEITLATIYSDHPLREFHKRSMKELESTDLPGLKKAQAQLAKIDTLPLLVFIHGLGGQLSQFEPILQEFRNCADIFGIDLPGFGNSKRPSRNDEIKGVYFSRLSTFKDEELDKLESSLNQMKDEDFQTVNLVEMIRQILLKKFPDRRYLFVAHSMGTHLSLKLINKLPDGKVDSLIMMSPPRINPNESGMDPQVMNRIPWKRRLFLRSCSYFPRLFDYFRFFDRYGGLYSKSVESYIYPEEGDILKRLTQFRWNLDTDSVIFLKYLIGFSCVQQSELICAAKKLNTKAMFLCCGDYDKVTKIGDSEEIFEILSGVEGFKIKFETIPNSNHSLFLDKPNLLAGVTYKFVEELDLNISCTWVLQVKAMISGDKWGLKNQAKWNKVITLSKPIVNGTSKDKPKSFLLGMKTLRQTDEVHNPKNFEKMHPEIYAVIDIGSDTPSYDPAEFGRIKYVKYKTESKVTPDDVTIVRFLETVGELPRERDNEGQFVVVHCHYGQNRTGFLICCYLIEKLGWSVNEAIDAFAVSKPPGIKHVHFKNALHLRYHE</sequence>
<dbReference type="AlphaFoldDB" id="A0A1E3NNX3"/>
<dbReference type="Gene3D" id="3.40.50.1820">
    <property type="entry name" value="alpha/beta hydrolase"/>
    <property type="match status" value="1"/>
</dbReference>
<gene>
    <name evidence="3" type="ORF">PICMEDRAFT_71329</name>
</gene>
<dbReference type="Pfam" id="PF00782">
    <property type="entry name" value="DSPc"/>
    <property type="match status" value="1"/>
</dbReference>
<feature type="region of interest" description="Disordered" evidence="1">
    <location>
        <begin position="1"/>
        <end position="28"/>
    </location>
</feature>
<keyword evidence="4" id="KW-1185">Reference proteome</keyword>
<dbReference type="SUPFAM" id="SSF52799">
    <property type="entry name" value="(Phosphotyrosine protein) phosphatases II"/>
    <property type="match status" value="1"/>
</dbReference>
<dbReference type="InterPro" id="IPR000073">
    <property type="entry name" value="AB_hydrolase_1"/>
</dbReference>
<feature type="compositionally biased region" description="Polar residues" evidence="1">
    <location>
        <begin position="1"/>
        <end position="11"/>
    </location>
</feature>
<feature type="compositionally biased region" description="Polar residues" evidence="1">
    <location>
        <begin position="18"/>
        <end position="27"/>
    </location>
</feature>
<dbReference type="PANTHER" id="PTHR10367:SF25">
    <property type="entry name" value="DUAL SPECIFICITY PHOSPHATASE CATALYTIC DOMAIN PROTEIN (AFU_ORTHOLOGUE AFUA_1G03540)"/>
    <property type="match status" value="1"/>
</dbReference>